<dbReference type="OrthoDB" id="9805575at2"/>
<comment type="similarity">
    <text evidence="1">Belongs to the Gfa family.</text>
</comment>
<comment type="caution">
    <text evidence="5">The sequence shown here is derived from an EMBL/GenBank/DDBJ whole genome shotgun (WGS) entry which is preliminary data.</text>
</comment>
<evidence type="ECO:0000256" key="2">
    <source>
        <dbReference type="ARBA" id="ARBA00022723"/>
    </source>
</evidence>
<name>A0A091BFG4_9GAMM</name>
<keyword evidence="6" id="KW-1185">Reference proteome</keyword>
<dbReference type="Pfam" id="PF04828">
    <property type="entry name" value="GFA"/>
    <property type="match status" value="1"/>
</dbReference>
<dbReference type="EMBL" id="AWXU01000020">
    <property type="protein sequence ID" value="KFN50451.1"/>
    <property type="molecule type" value="Genomic_DNA"/>
</dbReference>
<keyword evidence="2" id="KW-0479">Metal-binding</keyword>
<dbReference type="InterPro" id="IPR052355">
    <property type="entry name" value="CENP-V-like"/>
</dbReference>
<evidence type="ECO:0000259" key="4">
    <source>
        <dbReference type="PROSITE" id="PS51891"/>
    </source>
</evidence>
<dbReference type="GO" id="GO:0046872">
    <property type="term" value="F:metal ion binding"/>
    <property type="evidence" value="ECO:0007669"/>
    <property type="project" value="UniProtKB-KW"/>
</dbReference>
<dbReference type="SUPFAM" id="SSF51316">
    <property type="entry name" value="Mss4-like"/>
    <property type="match status" value="1"/>
</dbReference>
<proteinExistence type="inferred from homology"/>
<dbReference type="Proteomes" id="UP000029391">
    <property type="component" value="Unassembled WGS sequence"/>
</dbReference>
<dbReference type="InterPro" id="IPR011057">
    <property type="entry name" value="Mss4-like_sf"/>
</dbReference>
<evidence type="ECO:0000313" key="5">
    <source>
        <dbReference type="EMBL" id="KFN50451.1"/>
    </source>
</evidence>
<dbReference type="PANTHER" id="PTHR28620:SF1">
    <property type="entry name" value="CENP-V_GFA DOMAIN-CONTAINING PROTEIN"/>
    <property type="match status" value="1"/>
</dbReference>
<evidence type="ECO:0000256" key="3">
    <source>
        <dbReference type="ARBA" id="ARBA00022833"/>
    </source>
</evidence>
<gene>
    <name evidence="5" type="ORF">P873_07245</name>
</gene>
<protein>
    <recommendedName>
        <fullName evidence="4">CENP-V/GFA domain-containing protein</fullName>
    </recommendedName>
</protein>
<sequence length="115" mass="12503">MTHHGSCHCGRITFEVDGEIDSGLSCNCSMCHRRGSVLWFVPHAALRLSTPEADAASYTFNKHTIAHRFCATCGIHVWGEGEDPQGNVVAAINLRCVDGVDLKALPVHEFDGRAL</sequence>
<evidence type="ECO:0000256" key="1">
    <source>
        <dbReference type="ARBA" id="ARBA00005495"/>
    </source>
</evidence>
<dbReference type="eggNOG" id="COG3791">
    <property type="taxonomic scope" value="Bacteria"/>
</dbReference>
<organism evidence="5 6">
    <name type="scientific">Arenimonas composti TR7-09 = DSM 18010</name>
    <dbReference type="NCBI Taxonomy" id="1121013"/>
    <lineage>
        <taxon>Bacteria</taxon>
        <taxon>Pseudomonadati</taxon>
        <taxon>Pseudomonadota</taxon>
        <taxon>Gammaproteobacteria</taxon>
        <taxon>Lysobacterales</taxon>
        <taxon>Lysobacteraceae</taxon>
        <taxon>Arenimonas</taxon>
    </lineage>
</organism>
<reference evidence="5 6" key="1">
    <citation type="submission" date="2013-09" db="EMBL/GenBank/DDBJ databases">
        <title>Genome sequencing of Arenimonas composti.</title>
        <authorList>
            <person name="Chen F."/>
            <person name="Wang G."/>
        </authorList>
    </citation>
    <scope>NUCLEOTIDE SEQUENCE [LARGE SCALE GENOMIC DNA]</scope>
    <source>
        <strain evidence="5 6">TR7-09</strain>
    </source>
</reference>
<dbReference type="PANTHER" id="PTHR28620">
    <property type="entry name" value="CENTROMERE PROTEIN V"/>
    <property type="match status" value="1"/>
</dbReference>
<dbReference type="STRING" id="1121013.GCA_000426365_00850"/>
<dbReference type="Gene3D" id="2.170.150.70">
    <property type="match status" value="1"/>
</dbReference>
<dbReference type="InterPro" id="IPR006913">
    <property type="entry name" value="CENP-V/GFA"/>
</dbReference>
<keyword evidence="3" id="KW-0862">Zinc</keyword>
<dbReference type="PROSITE" id="PS51891">
    <property type="entry name" value="CENP_V_GFA"/>
    <property type="match status" value="1"/>
</dbReference>
<accession>A0A091BFG4</accession>
<feature type="domain" description="CENP-V/GFA" evidence="4">
    <location>
        <begin position="3"/>
        <end position="111"/>
    </location>
</feature>
<evidence type="ECO:0000313" key="6">
    <source>
        <dbReference type="Proteomes" id="UP000029391"/>
    </source>
</evidence>
<dbReference type="RefSeq" id="WP_026816292.1">
    <property type="nucleotide sequence ID" value="NZ_AUFF01000001.1"/>
</dbReference>
<dbReference type="AlphaFoldDB" id="A0A091BFG4"/>
<dbReference type="GO" id="GO:0016846">
    <property type="term" value="F:carbon-sulfur lyase activity"/>
    <property type="evidence" value="ECO:0007669"/>
    <property type="project" value="InterPro"/>
</dbReference>